<proteinExistence type="predicted"/>
<accession>A0AAN9V6U8</accession>
<dbReference type="Proteomes" id="UP001378592">
    <property type="component" value="Unassembled WGS sequence"/>
</dbReference>
<evidence type="ECO:0000313" key="2">
    <source>
        <dbReference type="Proteomes" id="UP001378592"/>
    </source>
</evidence>
<reference evidence="1 2" key="1">
    <citation type="submission" date="2024-03" db="EMBL/GenBank/DDBJ databases">
        <title>The genome assembly and annotation of the cricket Gryllus longicercus Weissman &amp; Gray.</title>
        <authorList>
            <person name="Szrajer S."/>
            <person name="Gray D."/>
            <person name="Ylla G."/>
        </authorList>
    </citation>
    <scope>NUCLEOTIDE SEQUENCE [LARGE SCALE GENOMIC DNA]</scope>
    <source>
        <strain evidence="1">DAG 2021-001</strain>
        <tissue evidence="1">Whole body minus gut</tissue>
    </source>
</reference>
<keyword evidence="2" id="KW-1185">Reference proteome</keyword>
<sequence length="110" mass="12744">MDLQPLLLLEYLQYLILFLQQVLHPQALQLMLLKKRRKPPITSVPQTVNKPVTDGLINNTMPVEKKMTPPESTKNICCKLCFCLQKQECQECKFMVIPCTSIIPLKIFWA</sequence>
<comment type="caution">
    <text evidence="1">The sequence shown here is derived from an EMBL/GenBank/DDBJ whole genome shotgun (WGS) entry which is preliminary data.</text>
</comment>
<dbReference type="EMBL" id="JAZDUA010000596">
    <property type="protein sequence ID" value="KAK7790730.1"/>
    <property type="molecule type" value="Genomic_DNA"/>
</dbReference>
<evidence type="ECO:0000313" key="1">
    <source>
        <dbReference type="EMBL" id="KAK7790730.1"/>
    </source>
</evidence>
<name>A0AAN9V6U8_9ORTH</name>
<dbReference type="AlphaFoldDB" id="A0AAN9V6U8"/>
<gene>
    <name evidence="1" type="ORF">R5R35_007967</name>
</gene>
<organism evidence="1 2">
    <name type="scientific">Gryllus longicercus</name>
    <dbReference type="NCBI Taxonomy" id="2509291"/>
    <lineage>
        <taxon>Eukaryota</taxon>
        <taxon>Metazoa</taxon>
        <taxon>Ecdysozoa</taxon>
        <taxon>Arthropoda</taxon>
        <taxon>Hexapoda</taxon>
        <taxon>Insecta</taxon>
        <taxon>Pterygota</taxon>
        <taxon>Neoptera</taxon>
        <taxon>Polyneoptera</taxon>
        <taxon>Orthoptera</taxon>
        <taxon>Ensifera</taxon>
        <taxon>Gryllidea</taxon>
        <taxon>Grylloidea</taxon>
        <taxon>Gryllidae</taxon>
        <taxon>Gryllinae</taxon>
        <taxon>Gryllus</taxon>
    </lineage>
</organism>
<protein>
    <submittedName>
        <fullName evidence="1">Uncharacterized protein</fullName>
    </submittedName>
</protein>